<dbReference type="Proteomes" id="UP001596119">
    <property type="component" value="Unassembled WGS sequence"/>
</dbReference>
<gene>
    <name evidence="1" type="ORF">ACFQH9_18770</name>
</gene>
<reference evidence="2" key="1">
    <citation type="journal article" date="2019" name="Int. J. Syst. Evol. Microbiol.">
        <title>The Global Catalogue of Microorganisms (GCM) 10K type strain sequencing project: providing services to taxonomists for standard genome sequencing and annotation.</title>
        <authorList>
            <consortium name="The Broad Institute Genomics Platform"/>
            <consortium name="The Broad Institute Genome Sequencing Center for Infectious Disease"/>
            <person name="Wu L."/>
            <person name="Ma J."/>
        </authorList>
    </citation>
    <scope>NUCLEOTIDE SEQUENCE [LARGE SCALE GENOMIC DNA]</scope>
    <source>
        <strain evidence="2">CGMCC 4.7397</strain>
    </source>
</reference>
<accession>A0ABW1IC18</accession>
<sequence>MDDEQRSRDSSWDLAGDPAVLADAARTLRARSAELDPDSPLSAPFVYNSVAKLLEALEHHMTARPPRSPLPHDVVQAAMDIARHVRTYRGTSP</sequence>
<dbReference type="EMBL" id="JBHSQK010000045">
    <property type="protein sequence ID" value="MFC5950313.1"/>
    <property type="molecule type" value="Genomic_DNA"/>
</dbReference>
<dbReference type="RefSeq" id="WP_379567449.1">
    <property type="nucleotide sequence ID" value="NZ_JBHSQK010000045.1"/>
</dbReference>
<evidence type="ECO:0000313" key="1">
    <source>
        <dbReference type="EMBL" id="MFC5950313.1"/>
    </source>
</evidence>
<evidence type="ECO:0000313" key="2">
    <source>
        <dbReference type="Proteomes" id="UP001596119"/>
    </source>
</evidence>
<keyword evidence="2" id="KW-1185">Reference proteome</keyword>
<evidence type="ECO:0008006" key="3">
    <source>
        <dbReference type="Google" id="ProtNLM"/>
    </source>
</evidence>
<protein>
    <recommendedName>
        <fullName evidence="3">HEPN domain-containing protein</fullName>
    </recommendedName>
</protein>
<organism evidence="1 2">
    <name type="scientific">Pseudonocardia lutea</name>
    <dbReference type="NCBI Taxonomy" id="2172015"/>
    <lineage>
        <taxon>Bacteria</taxon>
        <taxon>Bacillati</taxon>
        <taxon>Actinomycetota</taxon>
        <taxon>Actinomycetes</taxon>
        <taxon>Pseudonocardiales</taxon>
        <taxon>Pseudonocardiaceae</taxon>
        <taxon>Pseudonocardia</taxon>
    </lineage>
</organism>
<name>A0ABW1IC18_9PSEU</name>
<proteinExistence type="predicted"/>
<comment type="caution">
    <text evidence="1">The sequence shown here is derived from an EMBL/GenBank/DDBJ whole genome shotgun (WGS) entry which is preliminary data.</text>
</comment>